<feature type="region of interest" description="Disordered" evidence="1">
    <location>
        <begin position="525"/>
        <end position="544"/>
    </location>
</feature>
<feature type="compositionally biased region" description="Polar residues" evidence="1">
    <location>
        <begin position="84"/>
        <end position="94"/>
    </location>
</feature>
<evidence type="ECO:0000256" key="2">
    <source>
        <dbReference type="SAM" id="SignalP"/>
    </source>
</evidence>
<name>V5IBR0_IXORI</name>
<feature type="signal peptide" evidence="2">
    <location>
        <begin position="1"/>
        <end position="20"/>
    </location>
</feature>
<dbReference type="InterPro" id="IPR011330">
    <property type="entry name" value="Glyco_hydro/deAcase_b/a-brl"/>
</dbReference>
<feature type="region of interest" description="Disordered" evidence="1">
    <location>
        <begin position="55"/>
        <end position="100"/>
    </location>
</feature>
<dbReference type="Gene3D" id="3.20.20.370">
    <property type="entry name" value="Glycoside hydrolase/deacetylase"/>
    <property type="match status" value="1"/>
</dbReference>
<dbReference type="AlphaFoldDB" id="V5IBR0"/>
<dbReference type="EMBL" id="GANP01015002">
    <property type="protein sequence ID" value="JAB69466.1"/>
    <property type="molecule type" value="mRNA"/>
</dbReference>
<sequence>MKLIPFMVLAFVALRQHVSSLVPVREEFWSPDKNVHIIVEYDKSSEIIAGINGETGQSGTTEAATPFSNFTSPLDPRTEPTIVTFPTNSATPTTKDQEEYWSPNGEWHITVSREDPDEIELGPTSKEPEVQTNGAVTTTTTPNFETSSDVPRPAQKEETSETVTTPSDVFTGFSEITTTQHDGSVPPSVTSTPRVTEIVPDNAECSKNCQPPNCTCSSRSPPAGLGVDDMPQFVMLTFDGAVNASNMPFYRELLGDLGRRNKASDCAIAATFFVSADRLDFALLNELYAGGNEIALHSISHHADQAYWNDLDTSGWELEVADEKKMVEAFANIPSSAIKGFRGPNLVTGGDQGFKMIHSNLEYDSSLVHPRTGPDTRPMFPYTLDFGFKGECVVERCPQDAYPGLWVMPLNVLFKKNDVDGGSQEVPCSMADGCETQPSSADETFEYLRSNFEDFYKSNRAPFPVSVHEVWLHDPQRKEGYLRFVNWLLEKDDVHLVTVSEVLNFMRNPTPKNRYAQSHCLKSKPESTCPSPKSCEYSSTPAGGPRTTTVCTAHCPPKYPWLFSPLGKE</sequence>
<feature type="compositionally biased region" description="Polar residues" evidence="1">
    <location>
        <begin position="526"/>
        <end position="544"/>
    </location>
</feature>
<dbReference type="InterPro" id="IPR052740">
    <property type="entry name" value="CE4"/>
</dbReference>
<feature type="compositionally biased region" description="Polar residues" evidence="1">
    <location>
        <begin position="55"/>
        <end position="72"/>
    </location>
</feature>
<protein>
    <submittedName>
        <fullName evidence="3">Putative peritrophic membrane chitin binding protein</fullName>
    </submittedName>
</protein>
<feature type="region of interest" description="Disordered" evidence="1">
    <location>
        <begin position="117"/>
        <end position="164"/>
    </location>
</feature>
<feature type="chain" id="PRO_5004736548" evidence="2">
    <location>
        <begin position="21"/>
        <end position="569"/>
    </location>
</feature>
<dbReference type="PANTHER" id="PTHR45985">
    <property type="match status" value="1"/>
</dbReference>
<reference evidence="3" key="1">
    <citation type="journal article" date="2015" name="Sci. Rep.">
        <title>Tissue- and time-dependent transcription in Ixodes ricinus salivary glands and midguts when blood feeding on the vertebrate host.</title>
        <authorList>
            <person name="Kotsyfakis M."/>
            <person name="Schwarz A."/>
            <person name="Erhart J."/>
            <person name="Ribeiro J.M."/>
        </authorList>
    </citation>
    <scope>NUCLEOTIDE SEQUENCE</scope>
    <source>
        <tissue evidence="3">Salivary gland and midgut</tissue>
    </source>
</reference>
<organism evidence="3">
    <name type="scientific">Ixodes ricinus</name>
    <name type="common">Common tick</name>
    <name type="synonym">Acarus ricinus</name>
    <dbReference type="NCBI Taxonomy" id="34613"/>
    <lineage>
        <taxon>Eukaryota</taxon>
        <taxon>Metazoa</taxon>
        <taxon>Ecdysozoa</taxon>
        <taxon>Arthropoda</taxon>
        <taxon>Chelicerata</taxon>
        <taxon>Arachnida</taxon>
        <taxon>Acari</taxon>
        <taxon>Parasitiformes</taxon>
        <taxon>Ixodida</taxon>
        <taxon>Ixodoidea</taxon>
        <taxon>Ixodidae</taxon>
        <taxon>Ixodinae</taxon>
        <taxon>Ixodes</taxon>
    </lineage>
</organism>
<proteinExistence type="evidence at transcript level"/>
<dbReference type="PANTHER" id="PTHR45985:SF8">
    <property type="entry name" value="CHITIN DEACETYLASE-LIKE 9, ISOFORM A"/>
    <property type="match status" value="1"/>
</dbReference>
<dbReference type="GO" id="GO:0005975">
    <property type="term" value="P:carbohydrate metabolic process"/>
    <property type="evidence" value="ECO:0007669"/>
    <property type="project" value="InterPro"/>
</dbReference>
<dbReference type="SUPFAM" id="SSF88713">
    <property type="entry name" value="Glycoside hydrolase/deacetylase"/>
    <property type="match status" value="1"/>
</dbReference>
<accession>V5IBR0</accession>
<evidence type="ECO:0000313" key="3">
    <source>
        <dbReference type="EMBL" id="JAB69466.1"/>
    </source>
</evidence>
<feature type="compositionally biased region" description="Polar residues" evidence="1">
    <location>
        <begin position="130"/>
        <end position="149"/>
    </location>
</feature>
<evidence type="ECO:0000256" key="1">
    <source>
        <dbReference type="SAM" id="MobiDB-lite"/>
    </source>
</evidence>
<keyword evidence="2" id="KW-0732">Signal</keyword>